<reference evidence="2 3" key="1">
    <citation type="journal article" date="2015" name="Nature">
        <title>rRNA introns, odd ribosomes, and small enigmatic genomes across a large radiation of phyla.</title>
        <authorList>
            <person name="Brown C.T."/>
            <person name="Hug L.A."/>
            <person name="Thomas B.C."/>
            <person name="Sharon I."/>
            <person name="Castelle C.J."/>
            <person name="Singh A."/>
            <person name="Wilkins M.J."/>
            <person name="Williams K.H."/>
            <person name="Banfield J.F."/>
        </authorList>
    </citation>
    <scope>NUCLEOTIDE SEQUENCE [LARGE SCALE GENOMIC DNA]</scope>
</reference>
<feature type="transmembrane region" description="Helical" evidence="1">
    <location>
        <begin position="78"/>
        <end position="95"/>
    </location>
</feature>
<name>A0A0G1JFQ7_9BACT</name>
<comment type="caution">
    <text evidence="2">The sequence shown here is derived from an EMBL/GenBank/DDBJ whole genome shotgun (WGS) entry which is preliminary data.</text>
</comment>
<feature type="non-terminal residue" evidence="2">
    <location>
        <position position="993"/>
    </location>
</feature>
<dbReference type="Proteomes" id="UP000034192">
    <property type="component" value="Unassembled WGS sequence"/>
</dbReference>
<protein>
    <recommendedName>
        <fullName evidence="4">Core-binding (CB) domain-containing protein</fullName>
    </recommendedName>
</protein>
<evidence type="ECO:0000256" key="1">
    <source>
        <dbReference type="SAM" id="Phobius"/>
    </source>
</evidence>
<gene>
    <name evidence="2" type="ORF">UW21_C0003G0001</name>
</gene>
<dbReference type="AlphaFoldDB" id="A0A0G1JFQ7"/>
<accession>A0A0G1JFQ7</accession>
<keyword evidence="1" id="KW-0472">Membrane</keyword>
<keyword evidence="1" id="KW-1133">Transmembrane helix</keyword>
<dbReference type="EMBL" id="LCHL01000003">
    <property type="protein sequence ID" value="KKT34239.1"/>
    <property type="molecule type" value="Genomic_DNA"/>
</dbReference>
<evidence type="ECO:0000313" key="2">
    <source>
        <dbReference type="EMBL" id="KKT34239.1"/>
    </source>
</evidence>
<evidence type="ECO:0000313" key="3">
    <source>
        <dbReference type="Proteomes" id="UP000034192"/>
    </source>
</evidence>
<proteinExistence type="predicted"/>
<keyword evidence="1" id="KW-0812">Transmembrane</keyword>
<organism evidence="2 3">
    <name type="scientific">Candidatus Woesebacteria bacterium GW2011_GWB1_44_11b</name>
    <dbReference type="NCBI Taxonomy" id="1618580"/>
    <lineage>
        <taxon>Bacteria</taxon>
        <taxon>Candidatus Woeseibacteriota</taxon>
    </lineage>
</organism>
<sequence>MSLPQISPELVDKYTTEVKSISSLATAKRKETSLRKFFDWAHQEGRIDQNPLPPILANSSQVVSSPDTKYRILNTANLLRGGLLVALVILALILSRRLRLPIPFLPAPAEEPSETEIALVTPAPSPRPEDDRSLAESTKTIIAQVKEELQKEVAGILEWASYDAGNLLIGGAPVSSIVLSTGDTTDGDITLNPDGAGTLNLIFEGNSGNQVSAQSANLINGSLYYGYISNNTNSPYLINLESGSTPDSKFSVRADGYTTIDGSLNLAGDLQFSGLTRITQSGRLEYITNYYQTSGKFEIDQGTGDFVGITKDLSGSEGPATKDSVILNFQEVNPSNYDTLVLNRTGGTNDAFALFVDNGNARFDGQLQLGRFTSNPSSIGQGSIVFNTSDSTAYLWNGSTWTALGGGTTSGFWSRDSANGFLYPATLTDKVGVGTTSPDQNLEVTGNILLTNTNNQLMLADDGYLTAAANNIIDLQSAGTLNFKIADRVPFLVQYTDVKNYANFTHNDDAGDYDFRAEGTTSPYLLFLDAGVNKIGINTSGPDRMLDILDSTDPQLRLTQADATAYADLQVNASGDLIITPSGGDVAFSDGTYTLAAIKDQGVYPFWNLAGKVDTGNPLTCAEGDIYYNAFDDTIQICHTGDVWEQLDGGAGSVSLDTAYNAGGTITVDAYDVLFNLNDATNDYKFTIDNTTAGDIATAFAITTTVASGTFGTAIDVSDTDIGNAINLGNNFALFDGLRLFEETTGNLKLEDTSGQDLALFIDQGSTGRLAISDSLQVGSIATATQAYSRFGTTDTSHAGNLTTTNDLLIGGDLEIDGVLYLDGRTITDANGTVSILLCSQGGADPCTDAAQIPLKQHTLSAGSWLVENTANVGKAALTVNQTKGGDIFTASASSTPRFTIANNGNVEVGAANTDRVDLNLHGDLNLSSQTEIFASLGTIYDMYVYDTSKDADGGAWIDAAATQGLSWYTETLDVTAGFDCALTSANDRCEQA</sequence>
<evidence type="ECO:0008006" key="4">
    <source>
        <dbReference type="Google" id="ProtNLM"/>
    </source>
</evidence>